<dbReference type="AlphaFoldDB" id="G7IJG2"/>
<dbReference type="HOGENOM" id="CLU_190964_0_0_1"/>
<reference evidence="3" key="3">
    <citation type="submission" date="2015-04" db="UniProtKB">
        <authorList>
            <consortium name="EnsemblPlants"/>
        </authorList>
    </citation>
    <scope>IDENTIFICATION</scope>
    <source>
        <strain evidence="3">cv. Jemalong A17</strain>
    </source>
</reference>
<organism evidence="2 4">
    <name type="scientific">Medicago truncatula</name>
    <name type="common">Barrel medic</name>
    <name type="synonym">Medicago tribuloides</name>
    <dbReference type="NCBI Taxonomy" id="3880"/>
    <lineage>
        <taxon>Eukaryota</taxon>
        <taxon>Viridiplantae</taxon>
        <taxon>Streptophyta</taxon>
        <taxon>Embryophyta</taxon>
        <taxon>Tracheophyta</taxon>
        <taxon>Spermatophyta</taxon>
        <taxon>Magnoliopsida</taxon>
        <taxon>eudicotyledons</taxon>
        <taxon>Gunneridae</taxon>
        <taxon>Pentapetalae</taxon>
        <taxon>rosids</taxon>
        <taxon>fabids</taxon>
        <taxon>Fabales</taxon>
        <taxon>Fabaceae</taxon>
        <taxon>Papilionoideae</taxon>
        <taxon>50 kb inversion clade</taxon>
        <taxon>NPAAA clade</taxon>
        <taxon>Hologalegina</taxon>
        <taxon>IRL clade</taxon>
        <taxon>Trifolieae</taxon>
        <taxon>Medicago</taxon>
    </lineage>
</organism>
<reference evidence="2 4" key="2">
    <citation type="journal article" date="2014" name="BMC Genomics">
        <title>An improved genome release (version Mt4.0) for the model legume Medicago truncatula.</title>
        <authorList>
            <person name="Tang H."/>
            <person name="Krishnakumar V."/>
            <person name="Bidwell S."/>
            <person name="Rosen B."/>
            <person name="Chan A."/>
            <person name="Zhou S."/>
            <person name="Gentzbittel L."/>
            <person name="Childs K.L."/>
            <person name="Yandell M."/>
            <person name="Gundlach H."/>
            <person name="Mayer K.F."/>
            <person name="Schwartz D.C."/>
            <person name="Town C.D."/>
        </authorList>
    </citation>
    <scope>GENOME REANNOTATION</scope>
    <source>
        <strain evidence="2">A17</strain>
        <strain evidence="3 4">cv. Jemalong A17</strain>
    </source>
</reference>
<accession>G7IJG2</accession>
<protein>
    <submittedName>
        <fullName evidence="2">LCR-like protein</fullName>
    </submittedName>
</protein>
<name>G7IJG2_MEDTR</name>
<dbReference type="Proteomes" id="UP000002051">
    <property type="component" value="Chromosome 2"/>
</dbReference>
<gene>
    <name evidence="2" type="ordered locus">MTR_2g077240</name>
</gene>
<evidence type="ECO:0000313" key="2">
    <source>
        <dbReference type="EMBL" id="KEH38611.1"/>
    </source>
</evidence>
<feature type="signal peptide" evidence="1">
    <location>
        <begin position="1"/>
        <end position="24"/>
    </location>
</feature>
<sequence length="72" mass="7679">MITSINRVHFFIAILCIVSVLTLGGAIDGIPPFSYCISIGPCSNKACGDYCLQQQFYLGGRCNAHGECCCNG</sequence>
<dbReference type="PaxDb" id="3880-AES66673"/>
<keyword evidence="4" id="KW-1185">Reference proteome</keyword>
<proteinExistence type="predicted"/>
<dbReference type="EnsemblPlants" id="KEH38611">
    <property type="protein sequence ID" value="KEH38611"/>
    <property type="gene ID" value="MTR_2g077240"/>
</dbReference>
<evidence type="ECO:0000256" key="1">
    <source>
        <dbReference type="SAM" id="SignalP"/>
    </source>
</evidence>
<evidence type="ECO:0000313" key="4">
    <source>
        <dbReference type="Proteomes" id="UP000002051"/>
    </source>
</evidence>
<evidence type="ECO:0000313" key="3">
    <source>
        <dbReference type="EnsemblPlants" id="KEH38611"/>
    </source>
</evidence>
<dbReference type="EMBL" id="CM001218">
    <property type="protein sequence ID" value="KEH38611.1"/>
    <property type="molecule type" value="Genomic_DNA"/>
</dbReference>
<feature type="chain" id="PRO_5014572249" evidence="1">
    <location>
        <begin position="25"/>
        <end position="72"/>
    </location>
</feature>
<reference evidence="2 4" key="1">
    <citation type="journal article" date="2011" name="Nature">
        <title>The Medicago genome provides insight into the evolution of rhizobial symbioses.</title>
        <authorList>
            <person name="Young N.D."/>
            <person name="Debelle F."/>
            <person name="Oldroyd G.E."/>
            <person name="Geurts R."/>
            <person name="Cannon S.B."/>
            <person name="Udvardi M.K."/>
            <person name="Benedito V.A."/>
            <person name="Mayer K.F."/>
            <person name="Gouzy J."/>
            <person name="Schoof H."/>
            <person name="Van de Peer Y."/>
            <person name="Proost S."/>
            <person name="Cook D.R."/>
            <person name="Meyers B.C."/>
            <person name="Spannagl M."/>
            <person name="Cheung F."/>
            <person name="De Mita S."/>
            <person name="Krishnakumar V."/>
            <person name="Gundlach H."/>
            <person name="Zhou S."/>
            <person name="Mudge J."/>
            <person name="Bharti A.K."/>
            <person name="Murray J.D."/>
            <person name="Naoumkina M.A."/>
            <person name="Rosen B."/>
            <person name="Silverstein K.A."/>
            <person name="Tang H."/>
            <person name="Rombauts S."/>
            <person name="Zhao P.X."/>
            <person name="Zhou P."/>
            <person name="Barbe V."/>
            <person name="Bardou P."/>
            <person name="Bechner M."/>
            <person name="Bellec A."/>
            <person name="Berger A."/>
            <person name="Berges H."/>
            <person name="Bidwell S."/>
            <person name="Bisseling T."/>
            <person name="Choisne N."/>
            <person name="Couloux A."/>
            <person name="Denny R."/>
            <person name="Deshpande S."/>
            <person name="Dai X."/>
            <person name="Doyle J.J."/>
            <person name="Dudez A.M."/>
            <person name="Farmer A.D."/>
            <person name="Fouteau S."/>
            <person name="Franken C."/>
            <person name="Gibelin C."/>
            <person name="Gish J."/>
            <person name="Goldstein S."/>
            <person name="Gonzalez A.J."/>
            <person name="Green P.J."/>
            <person name="Hallab A."/>
            <person name="Hartog M."/>
            <person name="Hua A."/>
            <person name="Humphray S.J."/>
            <person name="Jeong D.H."/>
            <person name="Jing Y."/>
            <person name="Jocker A."/>
            <person name="Kenton S.M."/>
            <person name="Kim D.J."/>
            <person name="Klee K."/>
            <person name="Lai H."/>
            <person name="Lang C."/>
            <person name="Lin S."/>
            <person name="Macmil S.L."/>
            <person name="Magdelenat G."/>
            <person name="Matthews L."/>
            <person name="McCorrison J."/>
            <person name="Monaghan E.L."/>
            <person name="Mun J.H."/>
            <person name="Najar F.Z."/>
            <person name="Nicholson C."/>
            <person name="Noirot C."/>
            <person name="O'Bleness M."/>
            <person name="Paule C.R."/>
            <person name="Poulain J."/>
            <person name="Prion F."/>
            <person name="Qin B."/>
            <person name="Qu C."/>
            <person name="Retzel E.F."/>
            <person name="Riddle C."/>
            <person name="Sallet E."/>
            <person name="Samain S."/>
            <person name="Samson N."/>
            <person name="Sanders I."/>
            <person name="Saurat O."/>
            <person name="Scarpelli C."/>
            <person name="Schiex T."/>
            <person name="Segurens B."/>
            <person name="Severin A.J."/>
            <person name="Sherrier D.J."/>
            <person name="Shi R."/>
            <person name="Sims S."/>
            <person name="Singer S.R."/>
            <person name="Sinharoy S."/>
            <person name="Sterck L."/>
            <person name="Viollet A."/>
            <person name="Wang B.B."/>
            <person name="Wang K."/>
            <person name="Wang M."/>
            <person name="Wang X."/>
            <person name="Warfsmann J."/>
            <person name="Weissenbach J."/>
            <person name="White D.D."/>
            <person name="White J.D."/>
            <person name="Wiley G.B."/>
            <person name="Wincker P."/>
            <person name="Xing Y."/>
            <person name="Yang L."/>
            <person name="Yao Z."/>
            <person name="Ying F."/>
            <person name="Zhai J."/>
            <person name="Zhou L."/>
            <person name="Zuber A."/>
            <person name="Denarie J."/>
            <person name="Dixon R.A."/>
            <person name="May G.D."/>
            <person name="Schwartz D.C."/>
            <person name="Rogers J."/>
            <person name="Quetier F."/>
            <person name="Town C.D."/>
            <person name="Roe B.A."/>
        </authorList>
    </citation>
    <scope>NUCLEOTIDE SEQUENCE [LARGE SCALE GENOMIC DNA]</scope>
    <source>
        <strain evidence="2">A17</strain>
        <strain evidence="3 4">cv. Jemalong A17</strain>
    </source>
</reference>
<keyword evidence="1" id="KW-0732">Signal</keyword>